<evidence type="ECO:0000313" key="6">
    <source>
        <dbReference type="EnsemblMetazoa" id="BGLB033017-PA"/>
    </source>
</evidence>
<keyword evidence="3 4" id="KW-0732">Signal</keyword>
<dbReference type="VEuPathDB" id="VectorBase:BGLB033017"/>
<organism evidence="6 7">
    <name type="scientific">Biomphalaria glabrata</name>
    <name type="common">Bloodfluke planorb</name>
    <name type="synonym">Freshwater snail</name>
    <dbReference type="NCBI Taxonomy" id="6526"/>
    <lineage>
        <taxon>Eukaryota</taxon>
        <taxon>Metazoa</taxon>
        <taxon>Spiralia</taxon>
        <taxon>Lophotrochozoa</taxon>
        <taxon>Mollusca</taxon>
        <taxon>Gastropoda</taxon>
        <taxon>Heterobranchia</taxon>
        <taxon>Euthyneura</taxon>
        <taxon>Panpulmonata</taxon>
        <taxon>Hygrophila</taxon>
        <taxon>Lymnaeoidea</taxon>
        <taxon>Planorbidae</taxon>
        <taxon>Biomphalaria</taxon>
    </lineage>
</organism>
<evidence type="ECO:0000259" key="5">
    <source>
        <dbReference type="PROSITE" id="PS50871"/>
    </source>
</evidence>
<dbReference type="PANTHER" id="PTHR22923:SF116">
    <property type="entry name" value="C1Q DOMAIN-CONTAINING PROTEIN"/>
    <property type="match status" value="1"/>
</dbReference>
<feature type="chain" id="PRO_5012022334" description="C1q domain-containing protein" evidence="4">
    <location>
        <begin position="25"/>
        <end position="173"/>
    </location>
</feature>
<sequence length="173" mass="18874">MIMMSIQYIACLIISFALVQAVYSQDPPQQPRPAFSAGLTHGVNVSDHVNVTYDRVWTNVGNGYDPTTGVFTAPVDGTYTFLYHALAEFDGMLWLDFYQNSNYISSAYAHIENQYGATSNSVTLNAKKGDQMYITGHGTSILYGLSDDVYATFSGYLLFPSTTNTAAATTTAP</sequence>
<dbReference type="PROSITE" id="PS50871">
    <property type="entry name" value="C1Q"/>
    <property type="match status" value="1"/>
</dbReference>
<dbReference type="GO" id="GO:0005576">
    <property type="term" value="C:extracellular region"/>
    <property type="evidence" value="ECO:0007669"/>
    <property type="project" value="UniProtKB-SubCell"/>
</dbReference>
<reference evidence="6" key="1">
    <citation type="submission" date="2020-05" db="UniProtKB">
        <authorList>
            <consortium name="EnsemblMetazoa"/>
        </authorList>
    </citation>
    <scope>IDENTIFICATION</scope>
    <source>
        <strain evidence="6">BB02</strain>
    </source>
</reference>
<evidence type="ECO:0000256" key="3">
    <source>
        <dbReference type="ARBA" id="ARBA00022729"/>
    </source>
</evidence>
<dbReference type="InterPro" id="IPR001073">
    <property type="entry name" value="C1q_dom"/>
</dbReference>
<dbReference type="RefSeq" id="XP_013081758.2">
    <property type="nucleotide sequence ID" value="XM_013226304.2"/>
</dbReference>
<proteinExistence type="predicted"/>
<dbReference type="Proteomes" id="UP000076420">
    <property type="component" value="Unassembled WGS sequence"/>
</dbReference>
<evidence type="ECO:0000256" key="4">
    <source>
        <dbReference type="SAM" id="SignalP"/>
    </source>
</evidence>
<dbReference type="Pfam" id="PF00386">
    <property type="entry name" value="C1q"/>
    <property type="match status" value="1"/>
</dbReference>
<dbReference type="OrthoDB" id="10009278at2759"/>
<dbReference type="PANTHER" id="PTHR22923">
    <property type="entry name" value="CEREBELLIN-RELATED"/>
    <property type="match status" value="1"/>
</dbReference>
<feature type="domain" description="C1q" evidence="5">
    <location>
        <begin position="28"/>
        <end position="164"/>
    </location>
</feature>
<dbReference type="InterPro" id="IPR008983">
    <property type="entry name" value="Tumour_necrosis_fac-like_dom"/>
</dbReference>
<dbReference type="VEuPathDB" id="VectorBase:BGLAX_046381"/>
<dbReference type="SUPFAM" id="SSF49842">
    <property type="entry name" value="TNF-like"/>
    <property type="match status" value="1"/>
</dbReference>
<dbReference type="SMART" id="SM00110">
    <property type="entry name" value="C1Q"/>
    <property type="match status" value="1"/>
</dbReference>
<dbReference type="InterPro" id="IPR050822">
    <property type="entry name" value="Cerebellin_Synaptic_Org"/>
</dbReference>
<accession>A0A2C9LN02</accession>
<keyword evidence="2" id="KW-0964">Secreted</keyword>
<evidence type="ECO:0000256" key="2">
    <source>
        <dbReference type="ARBA" id="ARBA00022525"/>
    </source>
</evidence>
<dbReference type="EnsemblMetazoa" id="BGLB033017-RA">
    <property type="protein sequence ID" value="BGLB033017-PA"/>
    <property type="gene ID" value="BGLB033017"/>
</dbReference>
<dbReference type="PRINTS" id="PR00007">
    <property type="entry name" value="COMPLEMNTC1Q"/>
</dbReference>
<gene>
    <name evidence="6" type="primary">106067162</name>
</gene>
<protein>
    <recommendedName>
        <fullName evidence="5">C1q domain-containing protein</fullName>
    </recommendedName>
</protein>
<comment type="subcellular location">
    <subcellularLocation>
        <location evidence="1">Secreted</location>
    </subcellularLocation>
</comment>
<name>A0A2C9LN02_BIOGL</name>
<feature type="signal peptide" evidence="4">
    <location>
        <begin position="1"/>
        <end position="24"/>
    </location>
</feature>
<evidence type="ECO:0000256" key="1">
    <source>
        <dbReference type="ARBA" id="ARBA00004613"/>
    </source>
</evidence>
<evidence type="ECO:0000313" key="7">
    <source>
        <dbReference type="Proteomes" id="UP000076420"/>
    </source>
</evidence>
<dbReference type="AlphaFoldDB" id="A0A2C9LN02"/>
<dbReference type="KEGG" id="bgt:106067162"/>
<dbReference type="Gene3D" id="2.60.120.40">
    <property type="match status" value="1"/>
</dbReference>